<sequence length="387" mass="43506">MGNVQAHIGRRARIAGFDVEVTKYLGEGGSSFIFLVKDFSSGTPMVLKRLVADTNASFAWIQSEIDMNKRFRHNQIVEFYGSECISKGREEREVFILMEFCPFGHLYDAMKQMQGKRFSEIEVVKLFRSLCIPVQVLHHQEPPVAHRDLKLENFLLAKNKVYKLCDFGSCVIGTQYLTKKEDRLRELEHVAKRTTAMYRSPELADVEGTAMFGAGELTHAVDIWAMGCILYTLAFFKPPFPPEGLRTDRYVIPDTSPYSGNLHTLIARMLTSDVEKRADIDHILDCCQAMLEQKPLPPIKGKMAAKTVFEQAKRDVAVKPVDLMNFDAPSNCQNSSGWSNAPVESFASFADFPSASAQKAPSTNPTNRSNAFDRFGDFDASNVFAQK</sequence>
<evidence type="ECO:0000256" key="8">
    <source>
        <dbReference type="ARBA" id="ARBA00048679"/>
    </source>
</evidence>
<dbReference type="EMBL" id="CAIX01000459">
    <property type="protein sequence ID" value="CCI50357.1"/>
    <property type="molecule type" value="Genomic_DNA"/>
</dbReference>
<protein>
    <recommendedName>
        <fullName evidence="1">non-specific serine/threonine protein kinase</fullName>
        <ecNumber evidence="1">2.7.11.1</ecNumber>
    </recommendedName>
</protein>
<evidence type="ECO:0000256" key="9">
    <source>
        <dbReference type="PROSITE-ProRule" id="PRU10141"/>
    </source>
</evidence>
<keyword evidence="4 9" id="KW-0547">Nucleotide-binding</keyword>
<evidence type="ECO:0000256" key="7">
    <source>
        <dbReference type="ARBA" id="ARBA00047899"/>
    </source>
</evidence>
<proteinExistence type="inferred from homology"/>
<keyword evidence="5" id="KW-0418">Kinase</keyword>
<comment type="similarity">
    <text evidence="10">Belongs to the protein kinase superfamily.</text>
</comment>
<gene>
    <name evidence="12" type="ORF">BN9_120310</name>
</gene>
<keyword evidence="6 9" id="KW-0067">ATP-binding</keyword>
<name>A0A024GUE3_9STRA</name>
<evidence type="ECO:0000259" key="11">
    <source>
        <dbReference type="PROSITE" id="PS50011"/>
    </source>
</evidence>
<dbReference type="PANTHER" id="PTHR22967:SF57">
    <property type="entry name" value="AUXILIN, ISOFORM A-RELATED"/>
    <property type="match status" value="1"/>
</dbReference>
<evidence type="ECO:0000256" key="4">
    <source>
        <dbReference type="ARBA" id="ARBA00022741"/>
    </source>
</evidence>
<dbReference type="Pfam" id="PF00069">
    <property type="entry name" value="Pkinase"/>
    <property type="match status" value="1"/>
</dbReference>
<keyword evidence="13" id="KW-1185">Reference proteome</keyword>
<dbReference type="PROSITE" id="PS50011">
    <property type="entry name" value="PROTEIN_KINASE_DOM"/>
    <property type="match status" value="1"/>
</dbReference>
<evidence type="ECO:0000256" key="3">
    <source>
        <dbReference type="ARBA" id="ARBA00022679"/>
    </source>
</evidence>
<reference evidence="12 13" key="1">
    <citation type="submission" date="2012-05" db="EMBL/GenBank/DDBJ databases">
        <title>Recombination and specialization in a pathogen metapopulation.</title>
        <authorList>
            <person name="Gardiner A."/>
            <person name="Kemen E."/>
            <person name="Schultz-Larsen T."/>
            <person name="MacLean D."/>
            <person name="Van Oosterhout C."/>
            <person name="Jones J.D.G."/>
        </authorList>
    </citation>
    <scope>NUCLEOTIDE SEQUENCE [LARGE SCALE GENOMIC DNA]</scope>
    <source>
        <strain evidence="12 13">Ac Nc2</strain>
    </source>
</reference>
<evidence type="ECO:0000256" key="10">
    <source>
        <dbReference type="RuleBase" id="RU000304"/>
    </source>
</evidence>
<dbReference type="GO" id="GO:0004674">
    <property type="term" value="F:protein serine/threonine kinase activity"/>
    <property type="evidence" value="ECO:0007669"/>
    <property type="project" value="UniProtKB-KW"/>
</dbReference>
<dbReference type="PANTHER" id="PTHR22967">
    <property type="entry name" value="SERINE/THREONINE PROTEIN KINASE"/>
    <property type="match status" value="1"/>
</dbReference>
<dbReference type="PROSITE" id="PS00108">
    <property type="entry name" value="PROTEIN_KINASE_ST"/>
    <property type="match status" value="1"/>
</dbReference>
<dbReference type="InParanoid" id="A0A024GUE3"/>
<accession>A0A024GUE3</accession>
<dbReference type="InterPro" id="IPR000719">
    <property type="entry name" value="Prot_kinase_dom"/>
</dbReference>
<evidence type="ECO:0000256" key="2">
    <source>
        <dbReference type="ARBA" id="ARBA00022527"/>
    </source>
</evidence>
<dbReference type="InterPro" id="IPR017441">
    <property type="entry name" value="Protein_kinase_ATP_BS"/>
</dbReference>
<comment type="caution">
    <text evidence="12">The sequence shown here is derived from an EMBL/GenBank/DDBJ whole genome shotgun (WGS) entry which is preliminary data.</text>
</comment>
<dbReference type="PROSITE" id="PS00107">
    <property type="entry name" value="PROTEIN_KINASE_ATP"/>
    <property type="match status" value="1"/>
</dbReference>
<dbReference type="InterPro" id="IPR008271">
    <property type="entry name" value="Ser/Thr_kinase_AS"/>
</dbReference>
<dbReference type="SUPFAM" id="SSF56112">
    <property type="entry name" value="Protein kinase-like (PK-like)"/>
    <property type="match status" value="1"/>
</dbReference>
<dbReference type="SMART" id="SM00220">
    <property type="entry name" value="S_TKc"/>
    <property type="match status" value="1"/>
</dbReference>
<dbReference type="EC" id="2.7.11.1" evidence="1"/>
<evidence type="ECO:0000313" key="13">
    <source>
        <dbReference type="Proteomes" id="UP000053237"/>
    </source>
</evidence>
<keyword evidence="2 10" id="KW-0723">Serine/threonine-protein kinase</keyword>
<evidence type="ECO:0000256" key="5">
    <source>
        <dbReference type="ARBA" id="ARBA00022777"/>
    </source>
</evidence>
<dbReference type="OrthoDB" id="2018507at2759"/>
<dbReference type="GO" id="GO:0005524">
    <property type="term" value="F:ATP binding"/>
    <property type="evidence" value="ECO:0007669"/>
    <property type="project" value="UniProtKB-UniRule"/>
</dbReference>
<comment type="catalytic activity">
    <reaction evidence="8">
        <text>L-seryl-[protein] + ATP = O-phospho-L-seryl-[protein] + ADP + H(+)</text>
        <dbReference type="Rhea" id="RHEA:17989"/>
        <dbReference type="Rhea" id="RHEA-COMP:9863"/>
        <dbReference type="Rhea" id="RHEA-COMP:11604"/>
        <dbReference type="ChEBI" id="CHEBI:15378"/>
        <dbReference type="ChEBI" id="CHEBI:29999"/>
        <dbReference type="ChEBI" id="CHEBI:30616"/>
        <dbReference type="ChEBI" id="CHEBI:83421"/>
        <dbReference type="ChEBI" id="CHEBI:456216"/>
        <dbReference type="EC" id="2.7.11.1"/>
    </reaction>
</comment>
<organism evidence="12 13">
    <name type="scientific">Albugo candida</name>
    <dbReference type="NCBI Taxonomy" id="65357"/>
    <lineage>
        <taxon>Eukaryota</taxon>
        <taxon>Sar</taxon>
        <taxon>Stramenopiles</taxon>
        <taxon>Oomycota</taxon>
        <taxon>Peronosporomycetes</taxon>
        <taxon>Albuginales</taxon>
        <taxon>Albuginaceae</taxon>
        <taxon>Albugo</taxon>
    </lineage>
</organism>
<evidence type="ECO:0000313" key="12">
    <source>
        <dbReference type="EMBL" id="CCI50357.1"/>
    </source>
</evidence>
<dbReference type="Gene3D" id="1.10.510.10">
    <property type="entry name" value="Transferase(Phosphotransferase) domain 1"/>
    <property type="match status" value="1"/>
</dbReference>
<dbReference type="Proteomes" id="UP000053237">
    <property type="component" value="Unassembled WGS sequence"/>
</dbReference>
<keyword evidence="3" id="KW-0808">Transferase</keyword>
<comment type="catalytic activity">
    <reaction evidence="7">
        <text>L-threonyl-[protein] + ATP = O-phospho-L-threonyl-[protein] + ADP + H(+)</text>
        <dbReference type="Rhea" id="RHEA:46608"/>
        <dbReference type="Rhea" id="RHEA-COMP:11060"/>
        <dbReference type="Rhea" id="RHEA-COMP:11605"/>
        <dbReference type="ChEBI" id="CHEBI:15378"/>
        <dbReference type="ChEBI" id="CHEBI:30013"/>
        <dbReference type="ChEBI" id="CHEBI:30616"/>
        <dbReference type="ChEBI" id="CHEBI:61977"/>
        <dbReference type="ChEBI" id="CHEBI:456216"/>
        <dbReference type="EC" id="2.7.11.1"/>
    </reaction>
</comment>
<dbReference type="InterPro" id="IPR011009">
    <property type="entry name" value="Kinase-like_dom_sf"/>
</dbReference>
<dbReference type="GO" id="GO:0005737">
    <property type="term" value="C:cytoplasm"/>
    <property type="evidence" value="ECO:0007669"/>
    <property type="project" value="TreeGrafter"/>
</dbReference>
<evidence type="ECO:0000256" key="1">
    <source>
        <dbReference type="ARBA" id="ARBA00012513"/>
    </source>
</evidence>
<dbReference type="AlphaFoldDB" id="A0A024GUE3"/>
<evidence type="ECO:0000256" key="6">
    <source>
        <dbReference type="ARBA" id="ARBA00022840"/>
    </source>
</evidence>
<feature type="binding site" evidence="9">
    <location>
        <position position="48"/>
    </location>
    <ligand>
        <name>ATP</name>
        <dbReference type="ChEBI" id="CHEBI:30616"/>
    </ligand>
</feature>
<dbReference type="STRING" id="65357.A0A024GUE3"/>
<feature type="domain" description="Protein kinase" evidence="11">
    <location>
        <begin position="19"/>
        <end position="291"/>
    </location>
</feature>